<evidence type="ECO:0000256" key="3">
    <source>
        <dbReference type="ARBA" id="ARBA00023157"/>
    </source>
</evidence>
<dbReference type="PANTHER" id="PTHR46281">
    <property type="entry name" value="CYTOCHROME C OXIDASE SUBUNIT 6B"/>
    <property type="match status" value="1"/>
</dbReference>
<dbReference type="OrthoDB" id="1107506at2759"/>
<dbReference type="CDD" id="cd00926">
    <property type="entry name" value="Cyt_c_Oxidase_VIb"/>
    <property type="match status" value="1"/>
</dbReference>
<feature type="region of interest" description="Disordered" evidence="4">
    <location>
        <begin position="1"/>
        <end position="74"/>
    </location>
</feature>
<dbReference type="EnsemblPlants" id="Pp3c24_6190V3.1">
    <property type="protein sequence ID" value="Pp3c24_6190V3.1"/>
    <property type="gene ID" value="Pp3c24_6190"/>
</dbReference>
<reference evidence="5 7" key="1">
    <citation type="journal article" date="2008" name="Science">
        <title>The Physcomitrella genome reveals evolutionary insights into the conquest of land by plants.</title>
        <authorList>
            <person name="Rensing S."/>
            <person name="Lang D."/>
            <person name="Zimmer A."/>
            <person name="Terry A."/>
            <person name="Salamov A."/>
            <person name="Shapiro H."/>
            <person name="Nishiyama T."/>
            <person name="Perroud P.-F."/>
            <person name="Lindquist E."/>
            <person name="Kamisugi Y."/>
            <person name="Tanahashi T."/>
            <person name="Sakakibara K."/>
            <person name="Fujita T."/>
            <person name="Oishi K."/>
            <person name="Shin-I T."/>
            <person name="Kuroki Y."/>
            <person name="Toyoda A."/>
            <person name="Suzuki Y."/>
            <person name="Hashimoto A."/>
            <person name="Yamaguchi K."/>
            <person name="Sugano A."/>
            <person name="Kohara Y."/>
            <person name="Fujiyama A."/>
            <person name="Anterola A."/>
            <person name="Aoki S."/>
            <person name="Ashton N."/>
            <person name="Barbazuk W.B."/>
            <person name="Barker E."/>
            <person name="Bennetzen J."/>
            <person name="Bezanilla M."/>
            <person name="Blankenship R."/>
            <person name="Cho S.H."/>
            <person name="Dutcher S."/>
            <person name="Estelle M."/>
            <person name="Fawcett J.A."/>
            <person name="Gundlach H."/>
            <person name="Hanada K."/>
            <person name="Heyl A."/>
            <person name="Hicks K.A."/>
            <person name="Hugh J."/>
            <person name="Lohr M."/>
            <person name="Mayer K."/>
            <person name="Melkozernov A."/>
            <person name="Murata T."/>
            <person name="Nelson D."/>
            <person name="Pils B."/>
            <person name="Prigge M."/>
            <person name="Reiss B."/>
            <person name="Renner T."/>
            <person name="Rombauts S."/>
            <person name="Rushton P."/>
            <person name="Sanderfoot A."/>
            <person name="Schween G."/>
            <person name="Shiu S.-H."/>
            <person name="Stueber K."/>
            <person name="Theodoulou F.L."/>
            <person name="Tu H."/>
            <person name="Van de Peer Y."/>
            <person name="Verrier P.J."/>
            <person name="Waters E."/>
            <person name="Wood A."/>
            <person name="Yang L."/>
            <person name="Cove D."/>
            <person name="Cuming A."/>
            <person name="Hasebe M."/>
            <person name="Lucas S."/>
            <person name="Mishler D.B."/>
            <person name="Reski R."/>
            <person name="Grigoriev I."/>
            <person name="Quatrano R.S."/>
            <person name="Boore J.L."/>
        </authorList>
    </citation>
    <scope>NUCLEOTIDE SEQUENCE [LARGE SCALE GENOMIC DNA]</scope>
    <source>
        <strain evidence="6 7">cv. Gransden 2004</strain>
    </source>
</reference>
<protein>
    <submittedName>
        <fullName evidence="5 6">Uncharacterized protein</fullName>
    </submittedName>
</protein>
<keyword evidence="2" id="KW-0496">Mitochondrion</keyword>
<dbReference type="Pfam" id="PF02297">
    <property type="entry name" value="COX6B"/>
    <property type="match status" value="1"/>
</dbReference>
<dbReference type="InterPro" id="IPR036549">
    <property type="entry name" value="CX6/COA6-like_sf"/>
</dbReference>
<name>A0A2K1IFS2_PHYPA</name>
<accession>A0A2K1IFS2</accession>
<dbReference type="GO" id="GO:0005739">
    <property type="term" value="C:mitochondrion"/>
    <property type="evidence" value="ECO:0000318"/>
    <property type="project" value="GO_Central"/>
</dbReference>
<feature type="compositionally biased region" description="Acidic residues" evidence="4">
    <location>
        <begin position="28"/>
        <end position="39"/>
    </location>
</feature>
<dbReference type="InterPro" id="IPR003213">
    <property type="entry name" value="Cyt_c_oxidase_su6B"/>
</dbReference>
<evidence type="ECO:0000313" key="6">
    <source>
        <dbReference type="EnsemblPlants" id="Pp3c24_6190V3.1"/>
    </source>
</evidence>
<gene>
    <name evidence="6" type="primary">LOC112276990</name>
    <name evidence="5" type="ORF">PHYPA_028706</name>
</gene>
<evidence type="ECO:0000313" key="7">
    <source>
        <dbReference type="Proteomes" id="UP000006727"/>
    </source>
</evidence>
<dbReference type="Proteomes" id="UP000006727">
    <property type="component" value="Chromosome 24"/>
</dbReference>
<dbReference type="EMBL" id="ABEU02000024">
    <property type="protein sequence ID" value="PNR28114.1"/>
    <property type="molecule type" value="Genomic_DNA"/>
</dbReference>
<evidence type="ECO:0000313" key="5">
    <source>
        <dbReference type="EMBL" id="PNR28114.1"/>
    </source>
</evidence>
<proteinExistence type="predicted"/>
<dbReference type="PROSITE" id="PS51808">
    <property type="entry name" value="CHCH"/>
    <property type="match status" value="1"/>
</dbReference>
<keyword evidence="7" id="KW-1185">Reference proteome</keyword>
<sequence>MGNNVAVMESVQVYEETPDQVKEHQVEEEQVEKEEETETETSSNEKGEEEAEAATEETEEAAEEEEKPKITVDDIKTAPMDFRFPTTNQAKHCFTRYNEFHKCAAEKGEDAKECQKYARYYRSLCPGEWIDKWNEERENGTYAGRY</sequence>
<dbReference type="SUPFAM" id="SSF47694">
    <property type="entry name" value="Cytochrome c oxidase subunit h"/>
    <property type="match status" value="1"/>
</dbReference>
<dbReference type="STRING" id="3218.A0A2K1IFS2"/>
<dbReference type="Gramene" id="Pp3c24_6190V3.2">
    <property type="protein sequence ID" value="Pp3c24_6190V3.2"/>
    <property type="gene ID" value="Pp3c24_6190"/>
</dbReference>
<reference evidence="5 7" key="2">
    <citation type="journal article" date="2018" name="Plant J.">
        <title>The Physcomitrella patens chromosome-scale assembly reveals moss genome structure and evolution.</title>
        <authorList>
            <person name="Lang D."/>
            <person name="Ullrich K.K."/>
            <person name="Murat F."/>
            <person name="Fuchs J."/>
            <person name="Jenkins J."/>
            <person name="Haas F.B."/>
            <person name="Piednoel M."/>
            <person name="Gundlach H."/>
            <person name="Van Bel M."/>
            <person name="Meyberg R."/>
            <person name="Vives C."/>
            <person name="Morata J."/>
            <person name="Symeonidi A."/>
            <person name="Hiss M."/>
            <person name="Muchero W."/>
            <person name="Kamisugi Y."/>
            <person name="Saleh O."/>
            <person name="Blanc G."/>
            <person name="Decker E.L."/>
            <person name="van Gessel N."/>
            <person name="Grimwood J."/>
            <person name="Hayes R.D."/>
            <person name="Graham S.W."/>
            <person name="Gunter L.E."/>
            <person name="McDaniel S.F."/>
            <person name="Hoernstein S.N.W."/>
            <person name="Larsson A."/>
            <person name="Li F.W."/>
            <person name="Perroud P.F."/>
            <person name="Phillips J."/>
            <person name="Ranjan P."/>
            <person name="Rokshar D.S."/>
            <person name="Rothfels C.J."/>
            <person name="Schneider L."/>
            <person name="Shu S."/>
            <person name="Stevenson D.W."/>
            <person name="Thummler F."/>
            <person name="Tillich M."/>
            <person name="Villarreal Aguilar J.C."/>
            <person name="Widiez T."/>
            <person name="Wong G.K."/>
            <person name="Wymore A."/>
            <person name="Zhang Y."/>
            <person name="Zimmer A.D."/>
            <person name="Quatrano R.S."/>
            <person name="Mayer K.F.X."/>
            <person name="Goodstein D."/>
            <person name="Casacuberta J.M."/>
            <person name="Vandepoele K."/>
            <person name="Reski R."/>
            <person name="Cuming A.C."/>
            <person name="Tuskan G.A."/>
            <person name="Maumus F."/>
            <person name="Salse J."/>
            <person name="Schmutz J."/>
            <person name="Rensing S.A."/>
        </authorList>
    </citation>
    <scope>NUCLEOTIDE SEQUENCE [LARGE SCALE GENOMIC DNA]</scope>
    <source>
        <strain evidence="6 7">cv. Gransden 2004</strain>
    </source>
</reference>
<reference evidence="6" key="3">
    <citation type="submission" date="2020-12" db="UniProtKB">
        <authorList>
            <consortium name="EnsemblPlants"/>
        </authorList>
    </citation>
    <scope>IDENTIFICATION</scope>
</reference>
<dbReference type="Gene3D" id="1.10.10.140">
    <property type="entry name" value="Cytochrome c oxidase, subunit VIb"/>
    <property type="match status" value="1"/>
</dbReference>
<evidence type="ECO:0000256" key="2">
    <source>
        <dbReference type="ARBA" id="ARBA00023128"/>
    </source>
</evidence>
<dbReference type="Gramene" id="Pp3c24_6190V3.1">
    <property type="protein sequence ID" value="Pp3c24_6190V3.1"/>
    <property type="gene ID" value="Pp3c24_6190"/>
</dbReference>
<dbReference type="PANTHER" id="PTHR46281:SF8">
    <property type="entry name" value="CYTOCHROME C OXIDASE SUBUNIT 12, MITOCHONDRIAL"/>
    <property type="match status" value="1"/>
</dbReference>
<keyword evidence="3" id="KW-1015">Disulfide bond</keyword>
<evidence type="ECO:0000256" key="4">
    <source>
        <dbReference type="SAM" id="MobiDB-lite"/>
    </source>
</evidence>
<dbReference type="GeneID" id="112276990"/>
<dbReference type="RefSeq" id="XP_024364646.1">
    <property type="nucleotide sequence ID" value="XM_024508878.2"/>
</dbReference>
<comment type="subcellular location">
    <subcellularLocation>
        <location evidence="1">Mitochondrion</location>
    </subcellularLocation>
</comment>
<organism evidence="5">
    <name type="scientific">Physcomitrium patens</name>
    <name type="common">Spreading-leaved earth moss</name>
    <name type="synonym">Physcomitrella patens</name>
    <dbReference type="NCBI Taxonomy" id="3218"/>
    <lineage>
        <taxon>Eukaryota</taxon>
        <taxon>Viridiplantae</taxon>
        <taxon>Streptophyta</taxon>
        <taxon>Embryophyta</taxon>
        <taxon>Bryophyta</taxon>
        <taxon>Bryophytina</taxon>
        <taxon>Bryopsida</taxon>
        <taxon>Funariidae</taxon>
        <taxon>Funariales</taxon>
        <taxon>Funariaceae</taxon>
        <taxon>Physcomitrium</taxon>
    </lineage>
</organism>
<dbReference type="AlphaFoldDB" id="A0A2K1IFS2"/>
<evidence type="ECO:0000256" key="1">
    <source>
        <dbReference type="ARBA" id="ARBA00004173"/>
    </source>
</evidence>
<dbReference type="InterPro" id="IPR048280">
    <property type="entry name" value="COX6B-like"/>
</dbReference>
<feature type="compositionally biased region" description="Acidic residues" evidence="4">
    <location>
        <begin position="47"/>
        <end position="65"/>
    </location>
</feature>
<dbReference type="EnsemblPlants" id="Pp3c24_6190V3.2">
    <property type="protein sequence ID" value="Pp3c24_6190V3.2"/>
    <property type="gene ID" value="Pp3c24_6190"/>
</dbReference>
<dbReference type="GO" id="GO:1902600">
    <property type="term" value="P:proton transmembrane transport"/>
    <property type="evidence" value="ECO:0007669"/>
    <property type="project" value="GOC"/>
</dbReference>
<dbReference type="GO" id="GO:0045277">
    <property type="term" value="C:respiratory chain complex IV"/>
    <property type="evidence" value="ECO:0007669"/>
    <property type="project" value="InterPro"/>
</dbReference>